<organism evidence="2 3">
    <name type="scientific">Champsocephalus gunnari</name>
    <name type="common">Mackerel icefish</name>
    <dbReference type="NCBI Taxonomy" id="52237"/>
    <lineage>
        <taxon>Eukaryota</taxon>
        <taxon>Metazoa</taxon>
        <taxon>Chordata</taxon>
        <taxon>Craniata</taxon>
        <taxon>Vertebrata</taxon>
        <taxon>Euteleostomi</taxon>
        <taxon>Actinopterygii</taxon>
        <taxon>Neopterygii</taxon>
        <taxon>Teleostei</taxon>
        <taxon>Neoteleostei</taxon>
        <taxon>Acanthomorphata</taxon>
        <taxon>Eupercaria</taxon>
        <taxon>Perciformes</taxon>
        <taxon>Notothenioidei</taxon>
        <taxon>Channichthyidae</taxon>
        <taxon>Champsocephalus</taxon>
    </lineage>
</organism>
<dbReference type="InterPro" id="IPR038765">
    <property type="entry name" value="Papain-like_cys_pep_sf"/>
</dbReference>
<evidence type="ECO:0000313" key="3">
    <source>
        <dbReference type="Proteomes" id="UP001331515"/>
    </source>
</evidence>
<protein>
    <submittedName>
        <fullName evidence="2">Uncharacterized protein</fullName>
    </submittedName>
</protein>
<evidence type="ECO:0000313" key="2">
    <source>
        <dbReference type="EMBL" id="KAK5923378.1"/>
    </source>
</evidence>
<comment type="caution">
    <text evidence="2">The sequence shown here is derived from an EMBL/GenBank/DDBJ whole genome shotgun (WGS) entry which is preliminary data.</text>
</comment>
<feature type="compositionally biased region" description="Basic and acidic residues" evidence="1">
    <location>
        <begin position="221"/>
        <end position="243"/>
    </location>
</feature>
<keyword evidence="3" id="KW-1185">Reference proteome</keyword>
<proteinExistence type="predicted"/>
<name>A0AAN8HPS0_CHAGU</name>
<dbReference type="EMBL" id="JAURVH010001521">
    <property type="protein sequence ID" value="KAK5923378.1"/>
    <property type="molecule type" value="Genomic_DNA"/>
</dbReference>
<sequence>MEMQLDVNGRISLAPPSQVGMATPLSEHHRDGQEQQELNDAKDQGNLNCINTIMASKGCWGQELQEVKKTQLAQVLVKTQSPKTHLACVSNMVLTRSDFWSLGLANDMDGMILNSCLKVIEKRVDGMFAANSHVIAAWFPPSSLNPMQHLTENAANLKWLLLPVWEPGHCILCPGHWASLGVDDVQDLPRQGFSNNCGVFVLMYAFYIVARAQFDFNESEQQRSQDCKRRREEKAMQDEEVPQKKQAII</sequence>
<feature type="region of interest" description="Disordered" evidence="1">
    <location>
        <begin position="13"/>
        <end position="41"/>
    </location>
</feature>
<reference evidence="2 3" key="1">
    <citation type="journal article" date="2023" name="Mol. Biol. Evol.">
        <title>Genomics of Secondarily Temperate Adaptation in the Only Non-Antarctic Icefish.</title>
        <authorList>
            <person name="Rivera-Colon A.G."/>
            <person name="Rayamajhi N."/>
            <person name="Minhas B.F."/>
            <person name="Madrigal G."/>
            <person name="Bilyk K.T."/>
            <person name="Yoon V."/>
            <person name="Hune M."/>
            <person name="Gregory S."/>
            <person name="Cheng C.H.C."/>
            <person name="Catchen J.M."/>
        </authorList>
    </citation>
    <scope>NUCLEOTIDE SEQUENCE [LARGE SCALE GENOMIC DNA]</scope>
    <source>
        <tissue evidence="2">White muscle</tissue>
    </source>
</reference>
<dbReference type="SUPFAM" id="SSF54001">
    <property type="entry name" value="Cysteine proteinases"/>
    <property type="match status" value="1"/>
</dbReference>
<feature type="region of interest" description="Disordered" evidence="1">
    <location>
        <begin position="221"/>
        <end position="249"/>
    </location>
</feature>
<dbReference type="Gene3D" id="3.40.395.10">
    <property type="entry name" value="Adenoviral Proteinase, Chain A"/>
    <property type="match status" value="1"/>
</dbReference>
<evidence type="ECO:0000256" key="1">
    <source>
        <dbReference type="SAM" id="MobiDB-lite"/>
    </source>
</evidence>
<dbReference type="Proteomes" id="UP001331515">
    <property type="component" value="Unassembled WGS sequence"/>
</dbReference>
<feature type="compositionally biased region" description="Basic and acidic residues" evidence="1">
    <location>
        <begin position="26"/>
        <end position="41"/>
    </location>
</feature>
<accession>A0AAN8HPS0</accession>
<gene>
    <name evidence="2" type="ORF">CgunFtcFv8_000356</name>
</gene>
<dbReference type="AlphaFoldDB" id="A0AAN8HPS0"/>